<evidence type="ECO:0000256" key="12">
    <source>
        <dbReference type="ARBA" id="ARBA00050044"/>
    </source>
</evidence>
<dbReference type="Pfam" id="PF07991">
    <property type="entry name" value="KARI_N"/>
    <property type="match status" value="1"/>
</dbReference>
<keyword evidence="5 13" id="KW-0028">Amino-acid biosynthesis</keyword>
<dbReference type="Gene3D" id="3.40.50.720">
    <property type="entry name" value="NAD(P)-binding Rossmann-like Domain"/>
    <property type="match status" value="1"/>
</dbReference>
<dbReference type="InterPro" id="IPR008927">
    <property type="entry name" value="6-PGluconate_DH-like_C_sf"/>
</dbReference>
<protein>
    <recommendedName>
        <fullName evidence="10">Acetohydroxy-acid isomeroreductase</fullName>
    </recommendedName>
    <alternativeName>
        <fullName evidence="12">Ketol-acid reductoisomerase type 1</fullName>
    </alternativeName>
    <alternativeName>
        <fullName evidence="11">Ketol-acid reductoisomerase type I</fullName>
    </alternativeName>
</protein>
<dbReference type="Gene3D" id="1.10.1040.10">
    <property type="entry name" value="N-(1-d-carboxylethyl)-l-norvaline Dehydrogenase, domain 2"/>
    <property type="match status" value="1"/>
</dbReference>
<dbReference type="InterPro" id="IPR013116">
    <property type="entry name" value="KARI_N"/>
</dbReference>
<dbReference type="EMBL" id="JAAXKY010000028">
    <property type="protein sequence ID" value="NMH77678.1"/>
    <property type="molecule type" value="Genomic_DNA"/>
</dbReference>
<evidence type="ECO:0000313" key="16">
    <source>
        <dbReference type="EMBL" id="NMH77678.1"/>
    </source>
</evidence>
<evidence type="ECO:0000259" key="14">
    <source>
        <dbReference type="PROSITE" id="PS51850"/>
    </source>
</evidence>
<dbReference type="PANTHER" id="PTHR21371">
    <property type="entry name" value="KETOL-ACID REDUCTOISOMERASE, MITOCHONDRIAL"/>
    <property type="match status" value="1"/>
</dbReference>
<dbReference type="InterPro" id="IPR000506">
    <property type="entry name" value="KARI_C"/>
</dbReference>
<dbReference type="Proteomes" id="UP001296706">
    <property type="component" value="Unassembled WGS sequence"/>
</dbReference>
<feature type="binding site" evidence="13">
    <location>
        <position position="232"/>
    </location>
    <ligand>
        <name>Mg(2+)</name>
        <dbReference type="ChEBI" id="CHEBI:18420"/>
        <label>1</label>
    </ligand>
</feature>
<keyword evidence="6 13" id="KW-0479">Metal-binding</keyword>
<dbReference type="PANTHER" id="PTHR21371:SF1">
    <property type="entry name" value="KETOL-ACID REDUCTOISOMERASE, MITOCHONDRIAL"/>
    <property type="match status" value="1"/>
</dbReference>
<evidence type="ECO:0000259" key="15">
    <source>
        <dbReference type="PROSITE" id="PS51851"/>
    </source>
</evidence>
<dbReference type="PROSITE" id="PS51851">
    <property type="entry name" value="KARI_C"/>
    <property type="match status" value="1"/>
</dbReference>
<proteinExistence type="inferred from homology"/>
<keyword evidence="8 13" id="KW-0560">Oxidoreductase</keyword>
<dbReference type="InterPro" id="IPR036291">
    <property type="entry name" value="NAD(P)-bd_dom_sf"/>
</dbReference>
<organism evidence="16 17">
    <name type="scientific">Pseudonocardia xinjiangensis</name>
    <dbReference type="NCBI Taxonomy" id="75289"/>
    <lineage>
        <taxon>Bacteria</taxon>
        <taxon>Bacillati</taxon>
        <taxon>Actinomycetota</taxon>
        <taxon>Actinomycetes</taxon>
        <taxon>Pseudonocardiales</taxon>
        <taxon>Pseudonocardiaceae</taxon>
        <taxon>Pseudonocardia</taxon>
    </lineage>
</organism>
<comment type="cofactor">
    <cofactor evidence="1">
        <name>Mg(2+)</name>
        <dbReference type="ChEBI" id="CHEBI:18420"/>
    </cofactor>
</comment>
<evidence type="ECO:0000256" key="2">
    <source>
        <dbReference type="ARBA" id="ARBA00004864"/>
    </source>
</evidence>
<evidence type="ECO:0000313" key="17">
    <source>
        <dbReference type="Proteomes" id="UP001296706"/>
    </source>
</evidence>
<comment type="caution">
    <text evidence="13">Lacks conserved residue(s) required for the propagation of feature annotation.</text>
</comment>
<dbReference type="SUPFAM" id="SSF48179">
    <property type="entry name" value="6-phosphogluconate dehydrogenase C-terminal domain-like"/>
    <property type="match status" value="1"/>
</dbReference>
<dbReference type="InterPro" id="IPR013023">
    <property type="entry name" value="KARI"/>
</dbReference>
<comment type="caution">
    <text evidence="16">The sequence shown here is derived from an EMBL/GenBank/DDBJ whole genome shotgun (WGS) entry which is preliminary data.</text>
</comment>
<comment type="pathway">
    <text evidence="3">Amino-acid biosynthesis; L-isoleucine biosynthesis; L-isoleucine from 2-oxobutanoate: step 2/4.</text>
</comment>
<keyword evidence="17" id="KW-1185">Reference proteome</keyword>
<dbReference type="InterPro" id="IPR013328">
    <property type="entry name" value="6PGD_dom2"/>
</dbReference>
<feature type="domain" description="KARI C-terminal knotted" evidence="15">
    <location>
        <begin position="220"/>
        <end position="362"/>
    </location>
</feature>
<evidence type="ECO:0000256" key="3">
    <source>
        <dbReference type="ARBA" id="ARBA00004885"/>
    </source>
</evidence>
<name>A0ABX1REM6_9PSEU</name>
<comment type="similarity">
    <text evidence="4 13">Belongs to the ketol-acid reductoisomerase family.</text>
</comment>
<keyword evidence="7 13" id="KW-0460">Magnesium</keyword>
<comment type="pathway">
    <text evidence="2">Amino-acid biosynthesis; L-valine biosynthesis; L-valine from pyruvate: step 2/4.</text>
</comment>
<dbReference type="Pfam" id="PF01450">
    <property type="entry name" value="KARI_C"/>
    <property type="match status" value="1"/>
</dbReference>
<evidence type="ECO:0000256" key="10">
    <source>
        <dbReference type="ARBA" id="ARBA00032744"/>
    </source>
</evidence>
<evidence type="ECO:0000256" key="6">
    <source>
        <dbReference type="ARBA" id="ARBA00022723"/>
    </source>
</evidence>
<evidence type="ECO:0000256" key="11">
    <source>
        <dbReference type="ARBA" id="ARBA00050043"/>
    </source>
</evidence>
<feature type="binding site" evidence="13">
    <location>
        <position position="228"/>
    </location>
    <ligand>
        <name>Mg(2+)</name>
        <dbReference type="ChEBI" id="CHEBI:18420"/>
        <label>1</label>
    </ligand>
</feature>
<evidence type="ECO:0000256" key="4">
    <source>
        <dbReference type="ARBA" id="ARBA00010318"/>
    </source>
</evidence>
<sequence>MLDFETTVFDKEYISLGGRQEAIVRGGRHLFDRLPQAFAGVNQIGVIGWGPQGSAQAQNLRDSLNGAVKVTVGLRAGSGSFDQARAAGFSEEDGTLGEMFEVISGSDMVILLISDAAQAELYEQIFAAVRPGTTLGFSHGFLLGHLTAEGKQFPAEVDIIAVCPKGMGASVRALYVQGVEVNGAGINASFAVQQDVTGHATDRALGWSVALGAPYTFQTTLRSEYLSDLSGERAMLLAGVHGIVESLYRRYRDHGMTDENAFRHSTESVTGPISKIISKDGLDGLYRRLDRDGRAVFAEAYSAAYPVGFELTHEIYDEVLSGNEINSVVLAGQRLSRFPMGKIDQADMWQVGQKVRADRVENEIPLDPFTAGVFCGVMMGQVDVLLERGHPYSEIANESVIEAVDSLNPYMHARGVAYMVDNCSTTARLGARKWAPRFDYLLTQQAYPAVDSDQQAVDTKPFEAFEGHVIHDVLRVCAEMRPSVDIFVE</sequence>
<evidence type="ECO:0000256" key="9">
    <source>
        <dbReference type="ARBA" id="ARBA00023304"/>
    </source>
</evidence>
<feature type="binding site" evidence="13">
    <location>
        <position position="228"/>
    </location>
    <ligand>
        <name>Mg(2+)</name>
        <dbReference type="ChEBI" id="CHEBI:18420"/>
        <label>2</label>
    </ligand>
</feature>
<reference evidence="16 17" key="1">
    <citation type="submission" date="2020-04" db="EMBL/GenBank/DDBJ databases">
        <authorList>
            <person name="Klaysubun C."/>
            <person name="Duangmal K."/>
            <person name="Lipun K."/>
        </authorList>
    </citation>
    <scope>NUCLEOTIDE SEQUENCE [LARGE SCALE GENOMIC DNA]</scope>
    <source>
        <strain evidence="16 17">JCM 11839</strain>
    </source>
</reference>
<dbReference type="PROSITE" id="PS51850">
    <property type="entry name" value="KARI_N"/>
    <property type="match status" value="1"/>
</dbReference>
<keyword evidence="9 13" id="KW-0100">Branched-chain amino acid biosynthesis</keyword>
<gene>
    <name evidence="16" type="ORF">HF577_11350</name>
</gene>
<dbReference type="SUPFAM" id="SSF51735">
    <property type="entry name" value="NAD(P)-binding Rossmann-fold domains"/>
    <property type="match status" value="1"/>
</dbReference>
<evidence type="ECO:0000256" key="7">
    <source>
        <dbReference type="ARBA" id="ARBA00022842"/>
    </source>
</evidence>
<evidence type="ECO:0000256" key="1">
    <source>
        <dbReference type="ARBA" id="ARBA00001946"/>
    </source>
</evidence>
<accession>A0ABX1REM6</accession>
<feature type="domain" description="KARI N-terminal Rossmann" evidence="14">
    <location>
        <begin position="24"/>
        <end position="219"/>
    </location>
</feature>
<evidence type="ECO:0000256" key="13">
    <source>
        <dbReference type="PROSITE-ProRule" id="PRU01198"/>
    </source>
</evidence>
<evidence type="ECO:0000256" key="8">
    <source>
        <dbReference type="ARBA" id="ARBA00023002"/>
    </source>
</evidence>
<evidence type="ECO:0000256" key="5">
    <source>
        <dbReference type="ARBA" id="ARBA00022605"/>
    </source>
</evidence>